<dbReference type="OrthoDB" id="2276327at2759"/>
<organism evidence="1 2">
    <name type="scientific">Circinella minor</name>
    <dbReference type="NCBI Taxonomy" id="1195481"/>
    <lineage>
        <taxon>Eukaryota</taxon>
        <taxon>Fungi</taxon>
        <taxon>Fungi incertae sedis</taxon>
        <taxon>Mucoromycota</taxon>
        <taxon>Mucoromycotina</taxon>
        <taxon>Mucoromycetes</taxon>
        <taxon>Mucorales</taxon>
        <taxon>Lichtheimiaceae</taxon>
        <taxon>Circinella</taxon>
    </lineage>
</organism>
<proteinExistence type="predicted"/>
<keyword evidence="2" id="KW-1185">Reference proteome</keyword>
<reference evidence="1 2" key="1">
    <citation type="submission" date="2020-12" db="EMBL/GenBank/DDBJ databases">
        <title>Metabolic potential, ecology and presence of endohyphal bacteria is reflected in genomic diversity of Mucoromycotina.</title>
        <authorList>
            <person name="Muszewska A."/>
            <person name="Okrasinska A."/>
            <person name="Steczkiewicz K."/>
            <person name="Drgas O."/>
            <person name="Orlowska M."/>
            <person name="Perlinska-Lenart U."/>
            <person name="Aleksandrzak-Piekarczyk T."/>
            <person name="Szatraj K."/>
            <person name="Zielenkiewicz U."/>
            <person name="Pilsyk S."/>
            <person name="Malc E."/>
            <person name="Mieczkowski P."/>
            <person name="Kruszewska J.S."/>
            <person name="Biernat P."/>
            <person name="Pawlowska J."/>
        </authorList>
    </citation>
    <scope>NUCLEOTIDE SEQUENCE [LARGE SCALE GENOMIC DNA]</scope>
    <source>
        <strain evidence="1 2">CBS 142.35</strain>
    </source>
</reference>
<evidence type="ECO:0000313" key="2">
    <source>
        <dbReference type="Proteomes" id="UP000646827"/>
    </source>
</evidence>
<evidence type="ECO:0000313" key="1">
    <source>
        <dbReference type="EMBL" id="KAG2216942.1"/>
    </source>
</evidence>
<protein>
    <submittedName>
        <fullName evidence="1">Uncharacterized protein</fullName>
    </submittedName>
</protein>
<dbReference type="Proteomes" id="UP000646827">
    <property type="component" value="Unassembled WGS sequence"/>
</dbReference>
<comment type="caution">
    <text evidence="1">The sequence shown here is derived from an EMBL/GenBank/DDBJ whole genome shotgun (WGS) entry which is preliminary data.</text>
</comment>
<name>A0A8H7RVG6_9FUNG</name>
<sequence>MAQQLPVIFNDLLHNEWSRKTEDQKYKLVLMRNCLVAQGHLVLLLKLDNFTAHINLIENVFPKNTTIHSRKQPIISKTLKLHYLHHLKEDLKRFATAIHTESEKGEQFNKFIHEHIFPTNRHNPSRDVLELFGRQMMFKHVIDGGTWVDGDSHVSLSSGIQHYLDNHPNFREQYLGYDREYTNNNNPSKDMKVGVTGFF</sequence>
<dbReference type="EMBL" id="JAEPRB010000343">
    <property type="protein sequence ID" value="KAG2216942.1"/>
    <property type="molecule type" value="Genomic_DNA"/>
</dbReference>
<accession>A0A8H7RVG6</accession>
<gene>
    <name evidence="1" type="ORF">INT45_012800</name>
</gene>
<dbReference type="AlphaFoldDB" id="A0A8H7RVG6"/>